<name>A0A383BYT6_9ZZZZ</name>
<sequence length="182" mass="21571">CLERIQNEFQHLKSKTSVMHNAAPKEKIHFTNNKNIFSIFNRNLSWRRRFWLLPSRKSVNIIKGRYGNDYYNDLRSAEIAINIHYSCNNLDDFESGIFEAMASGCLVVSEKLNKQTLIDLNMENAIVQIKTPFDLNNKLQYLEKRPLIIENYQKEAKQAIHKNTWHDRAKVMKNKFEEFCDK</sequence>
<gene>
    <name evidence="2" type="ORF">METZ01_LOCUS477915</name>
</gene>
<dbReference type="EMBL" id="UINC01204370">
    <property type="protein sequence ID" value="SVE25061.1"/>
    <property type="molecule type" value="Genomic_DNA"/>
</dbReference>
<evidence type="ECO:0000259" key="1">
    <source>
        <dbReference type="Pfam" id="PF13524"/>
    </source>
</evidence>
<proteinExistence type="predicted"/>
<dbReference type="AlphaFoldDB" id="A0A383BYT6"/>
<feature type="non-terminal residue" evidence="2">
    <location>
        <position position="1"/>
    </location>
</feature>
<dbReference type="Gene3D" id="3.40.50.2000">
    <property type="entry name" value="Glycogen Phosphorylase B"/>
    <property type="match status" value="1"/>
</dbReference>
<organism evidence="2">
    <name type="scientific">marine metagenome</name>
    <dbReference type="NCBI Taxonomy" id="408172"/>
    <lineage>
        <taxon>unclassified sequences</taxon>
        <taxon>metagenomes</taxon>
        <taxon>ecological metagenomes</taxon>
    </lineage>
</organism>
<protein>
    <recommendedName>
        <fullName evidence="1">Spore protein YkvP/CgeB glycosyl transferase-like domain-containing protein</fullName>
    </recommendedName>
</protein>
<dbReference type="Pfam" id="PF13524">
    <property type="entry name" value="Glyco_trans_1_2"/>
    <property type="match status" value="1"/>
</dbReference>
<evidence type="ECO:0000313" key="2">
    <source>
        <dbReference type="EMBL" id="SVE25061.1"/>
    </source>
</evidence>
<dbReference type="InterPro" id="IPR055259">
    <property type="entry name" value="YkvP/CgeB_Glyco_trans-like"/>
</dbReference>
<accession>A0A383BYT6</accession>
<feature type="domain" description="Spore protein YkvP/CgeB glycosyl transferase-like" evidence="1">
    <location>
        <begin position="49"/>
        <end position="171"/>
    </location>
</feature>
<reference evidence="2" key="1">
    <citation type="submission" date="2018-05" db="EMBL/GenBank/DDBJ databases">
        <authorList>
            <person name="Lanie J.A."/>
            <person name="Ng W.-L."/>
            <person name="Kazmierczak K.M."/>
            <person name="Andrzejewski T.M."/>
            <person name="Davidsen T.M."/>
            <person name="Wayne K.J."/>
            <person name="Tettelin H."/>
            <person name="Glass J.I."/>
            <person name="Rusch D."/>
            <person name="Podicherti R."/>
            <person name="Tsui H.-C.T."/>
            <person name="Winkler M.E."/>
        </authorList>
    </citation>
    <scope>NUCLEOTIDE SEQUENCE</scope>
</reference>